<accession>A0A2A2G988</accession>
<comment type="caution">
    <text evidence="1">The sequence shown here is derived from an EMBL/GenBank/DDBJ whole genome shotgun (WGS) entry which is preliminary data.</text>
</comment>
<dbReference type="Proteomes" id="UP000218831">
    <property type="component" value="Unassembled WGS sequence"/>
</dbReference>
<keyword evidence="2" id="KW-1185">Reference proteome</keyword>
<evidence type="ECO:0000313" key="1">
    <source>
        <dbReference type="EMBL" id="PAU93868.1"/>
    </source>
</evidence>
<evidence type="ECO:0000313" key="2">
    <source>
        <dbReference type="Proteomes" id="UP000218831"/>
    </source>
</evidence>
<sequence>MRNIYSEDKNILFNTFISALITQSEIKPEYLHSVAIIFFEEKPLYQVIDYQSQKIFCIKKGSRINENLFLKIHL</sequence>
<reference evidence="1 2" key="1">
    <citation type="submission" date="2017-08" db="EMBL/GenBank/DDBJ databases">
        <title>Aliifodinibius alkalisoli sp. nov., isolated from saline alkaline soil.</title>
        <authorList>
            <person name="Liu D."/>
            <person name="Zhang G."/>
        </authorList>
    </citation>
    <scope>NUCLEOTIDE SEQUENCE [LARGE SCALE GENOMIC DNA]</scope>
    <source>
        <strain evidence="1 2">WN023</strain>
    </source>
</reference>
<gene>
    <name evidence="1" type="ORF">CK503_09350</name>
</gene>
<dbReference type="AlphaFoldDB" id="A0A2A2G988"/>
<protein>
    <submittedName>
        <fullName evidence="1">Uncharacterized protein</fullName>
    </submittedName>
</protein>
<name>A0A2A2G988_9BACT</name>
<organism evidence="1 2">
    <name type="scientific">Fodinibius salipaludis</name>
    <dbReference type="NCBI Taxonomy" id="2032627"/>
    <lineage>
        <taxon>Bacteria</taxon>
        <taxon>Pseudomonadati</taxon>
        <taxon>Balneolota</taxon>
        <taxon>Balneolia</taxon>
        <taxon>Balneolales</taxon>
        <taxon>Balneolaceae</taxon>
        <taxon>Fodinibius</taxon>
    </lineage>
</organism>
<proteinExistence type="predicted"/>
<dbReference type="EMBL" id="NSKE01000006">
    <property type="protein sequence ID" value="PAU93868.1"/>
    <property type="molecule type" value="Genomic_DNA"/>
</dbReference>